<dbReference type="Pfam" id="PF01797">
    <property type="entry name" value="Y1_Tnp"/>
    <property type="match status" value="1"/>
</dbReference>
<evidence type="ECO:0000313" key="5">
    <source>
        <dbReference type="Proteomes" id="UP000628442"/>
    </source>
</evidence>
<proteinExistence type="predicted"/>
<dbReference type="PANTHER" id="PTHR34322">
    <property type="entry name" value="TRANSPOSASE, Y1_TNP DOMAIN-CONTAINING"/>
    <property type="match status" value="1"/>
</dbReference>
<dbReference type="GO" id="GO:0006313">
    <property type="term" value="P:DNA transposition"/>
    <property type="evidence" value="ECO:0007669"/>
    <property type="project" value="InterPro"/>
</dbReference>
<reference evidence="2" key="1">
    <citation type="journal article" date="2014" name="Int. J. Syst. Evol. Microbiol.">
        <title>Complete genome sequence of Corynebacterium casei LMG S-19264T (=DSM 44701T), isolated from a smear-ripened cheese.</title>
        <authorList>
            <consortium name="US DOE Joint Genome Institute (JGI-PGF)"/>
            <person name="Walter F."/>
            <person name="Albersmeier A."/>
            <person name="Kalinowski J."/>
            <person name="Ruckert C."/>
        </authorList>
    </citation>
    <scope>NUCLEOTIDE SEQUENCE</scope>
    <source>
        <strain evidence="2">KCTC 12343</strain>
    </source>
</reference>
<evidence type="ECO:0000259" key="1">
    <source>
        <dbReference type="SMART" id="SM01321"/>
    </source>
</evidence>
<dbReference type="EMBL" id="CP036401">
    <property type="protein sequence ID" value="QBH99984.1"/>
    <property type="molecule type" value="Genomic_DNA"/>
</dbReference>
<dbReference type="EMBL" id="BMWV01000010">
    <property type="protein sequence ID" value="GGY55323.1"/>
    <property type="molecule type" value="Genomic_DNA"/>
</dbReference>
<dbReference type="PANTHER" id="PTHR34322:SF2">
    <property type="entry name" value="TRANSPOSASE IS200-LIKE DOMAIN-CONTAINING PROTEIN"/>
    <property type="match status" value="1"/>
</dbReference>
<dbReference type="OrthoDB" id="9814067at2"/>
<name>A0A411WT63_9BURK</name>
<feature type="domain" description="Transposase IS200-like" evidence="1">
    <location>
        <begin position="9"/>
        <end position="123"/>
    </location>
</feature>
<dbReference type="AlphaFoldDB" id="A0A411WT63"/>
<evidence type="ECO:0000313" key="3">
    <source>
        <dbReference type="EMBL" id="QBH99984.1"/>
    </source>
</evidence>
<protein>
    <submittedName>
        <fullName evidence="3">Transposase</fullName>
    </submittedName>
</protein>
<reference evidence="2" key="3">
    <citation type="submission" date="2022-12" db="EMBL/GenBank/DDBJ databases">
        <authorList>
            <person name="Sun Q."/>
            <person name="Kim S."/>
        </authorList>
    </citation>
    <scope>NUCLEOTIDE SEQUENCE</scope>
    <source>
        <strain evidence="2">KCTC 12343</strain>
    </source>
</reference>
<dbReference type="SUPFAM" id="SSF143422">
    <property type="entry name" value="Transposase IS200-like"/>
    <property type="match status" value="1"/>
</dbReference>
<evidence type="ECO:0000313" key="4">
    <source>
        <dbReference type="Proteomes" id="UP000292307"/>
    </source>
</evidence>
<evidence type="ECO:0000313" key="2">
    <source>
        <dbReference type="EMBL" id="GGY55323.1"/>
    </source>
</evidence>
<dbReference type="InterPro" id="IPR002686">
    <property type="entry name" value="Transposase_17"/>
</dbReference>
<accession>A0A411WT63</accession>
<dbReference type="GO" id="GO:0004803">
    <property type="term" value="F:transposase activity"/>
    <property type="evidence" value="ECO:0007669"/>
    <property type="project" value="InterPro"/>
</dbReference>
<dbReference type="Proteomes" id="UP000628442">
    <property type="component" value="Unassembled WGS sequence"/>
</dbReference>
<gene>
    <name evidence="3" type="ORF">EYF70_03325</name>
    <name evidence="2" type="ORF">GCM10007387_42320</name>
</gene>
<dbReference type="InterPro" id="IPR036515">
    <property type="entry name" value="Transposase_17_sf"/>
</dbReference>
<dbReference type="Gene3D" id="3.30.70.1290">
    <property type="entry name" value="Transposase IS200-like"/>
    <property type="match status" value="1"/>
</dbReference>
<dbReference type="NCBIfam" id="NF047646">
    <property type="entry name" value="REP_Tyr_transpos"/>
    <property type="match status" value="1"/>
</dbReference>
<organism evidence="2 5">
    <name type="scientific">Pseudoduganella albidiflava</name>
    <dbReference type="NCBI Taxonomy" id="321983"/>
    <lineage>
        <taxon>Bacteria</taxon>
        <taxon>Pseudomonadati</taxon>
        <taxon>Pseudomonadota</taxon>
        <taxon>Betaproteobacteria</taxon>
        <taxon>Burkholderiales</taxon>
        <taxon>Oxalobacteraceae</taxon>
        <taxon>Telluria group</taxon>
        <taxon>Pseudoduganella</taxon>
    </lineage>
</organism>
<dbReference type="GO" id="GO:0003677">
    <property type="term" value="F:DNA binding"/>
    <property type="evidence" value="ECO:0007669"/>
    <property type="project" value="InterPro"/>
</dbReference>
<reference evidence="3 4" key="2">
    <citation type="submission" date="2019-02" db="EMBL/GenBank/DDBJ databases">
        <title>Draft Genome Sequences of Six Type Strains of the Genus Massilia.</title>
        <authorList>
            <person name="Miess H."/>
            <person name="Frediansyhah A."/>
            <person name="Gross H."/>
        </authorList>
    </citation>
    <scope>NUCLEOTIDE SEQUENCE [LARGE SCALE GENOMIC DNA]</scope>
    <source>
        <strain evidence="3 4">DSM 17472</strain>
    </source>
</reference>
<keyword evidence="4" id="KW-1185">Reference proteome</keyword>
<sequence>MGRPTRHQFAGAIYHITTRGNRRAHIFADDIDKQIWYRILCETASRFQLVVYGVCLMPNHFHLLFETPDANLSSAMQYLNGKYAHKFNWRHGLTGHLFQGRFGDTHVVRQEHLLELLRYIVLNPVRAALVEHPDEWPWSSHVYLSGFHEAPPWLNVDWALDQFSGATMLAKKLAYRVFVDARIPLSKRRYYARPEVIERIHEIPSIPTLEQFARLHLDRSMAVAAAWACGGYSRDQIARYFGISTRTVSRMTRTTAC</sequence>
<dbReference type="SMART" id="SM01321">
    <property type="entry name" value="Y1_Tnp"/>
    <property type="match status" value="1"/>
</dbReference>
<dbReference type="RefSeq" id="WP_131144132.1">
    <property type="nucleotide sequence ID" value="NZ_BMWV01000010.1"/>
</dbReference>
<dbReference type="Proteomes" id="UP000292307">
    <property type="component" value="Chromosome"/>
</dbReference>